<dbReference type="Proteomes" id="UP000198841">
    <property type="component" value="Unassembled WGS sequence"/>
</dbReference>
<name>A0A1I4AWC3_9GAMM</name>
<accession>A0A1I4AWC3</accession>
<evidence type="ECO:0000313" key="2">
    <source>
        <dbReference type="Proteomes" id="UP000198841"/>
    </source>
</evidence>
<reference evidence="1 2" key="1">
    <citation type="submission" date="2016-10" db="EMBL/GenBank/DDBJ databases">
        <authorList>
            <person name="Varghese N."/>
            <person name="Submissions S."/>
        </authorList>
    </citation>
    <scope>NUCLEOTIDE SEQUENCE [LARGE SCALE GENOMIC DNA]</scope>
    <source>
        <strain evidence="1 2">YR512</strain>
    </source>
</reference>
<organism evidence="1 2">
    <name type="scientific">Candidatus Pantoea symbiotica</name>
    <dbReference type="NCBI Taxonomy" id="1884370"/>
    <lineage>
        <taxon>Bacteria</taxon>
        <taxon>Pseudomonadati</taxon>
        <taxon>Pseudomonadota</taxon>
        <taxon>Gammaproteobacteria</taxon>
        <taxon>Enterobacterales</taxon>
        <taxon>Erwiniaceae</taxon>
        <taxon>Pantoea</taxon>
    </lineage>
</organism>
<keyword evidence="2" id="KW-1185">Reference proteome</keyword>
<comment type="caution">
    <text evidence="1">The sequence shown here is derived from an EMBL/GenBank/DDBJ whole genome shotgun (WGS) entry which is preliminary data.</text>
</comment>
<evidence type="ECO:0000313" key="1">
    <source>
        <dbReference type="EMBL" id="SFK60593.1"/>
    </source>
</evidence>
<sequence>MYFNHTIGVGHFYKIKPNLKLLIIKDTLKFSSYQAQYYYRLGGAFQDRNPLND</sequence>
<protein>
    <submittedName>
        <fullName evidence="1">Uncharacterized protein</fullName>
    </submittedName>
</protein>
<dbReference type="EMBL" id="FOSD01000008">
    <property type="protein sequence ID" value="SFK60593.1"/>
    <property type="molecule type" value="Genomic_DNA"/>
</dbReference>
<proteinExistence type="predicted"/>
<gene>
    <name evidence="1" type="ORF">SAMN05518863_108174</name>
</gene>